<evidence type="ECO:0000256" key="1">
    <source>
        <dbReference type="SAM" id="SignalP"/>
    </source>
</evidence>
<feature type="signal peptide" evidence="1">
    <location>
        <begin position="1"/>
        <end position="19"/>
    </location>
</feature>
<organism evidence="2 3">
    <name type="scientific">Arcticibacter svalbardensis MN12-7</name>
    <dbReference type="NCBI Taxonomy" id="1150600"/>
    <lineage>
        <taxon>Bacteria</taxon>
        <taxon>Pseudomonadati</taxon>
        <taxon>Bacteroidota</taxon>
        <taxon>Sphingobacteriia</taxon>
        <taxon>Sphingobacteriales</taxon>
        <taxon>Sphingobacteriaceae</taxon>
        <taxon>Arcticibacter</taxon>
    </lineage>
</organism>
<proteinExistence type="predicted"/>
<feature type="chain" id="PRO_5004472354" description="PorT family protein" evidence="1">
    <location>
        <begin position="20"/>
        <end position="45"/>
    </location>
</feature>
<gene>
    <name evidence="2" type="ORF">ADIARSV_1210</name>
</gene>
<evidence type="ECO:0008006" key="4">
    <source>
        <dbReference type="Google" id="ProtNLM"/>
    </source>
</evidence>
<sequence>MKNLIIISFLCFCLQTALAQSKNVHFGLKFGGNFATVTPSDLDQF</sequence>
<protein>
    <recommendedName>
        <fullName evidence="4">PorT family protein</fullName>
    </recommendedName>
</protein>
<accession>R9H340</accession>
<reference evidence="2 3" key="1">
    <citation type="journal article" date="2013" name="Genome Announc.">
        <title>Draft Genome Sequence of Arcticibacter svalbardensis Strain MN12-7T, a Member of the Family Sphingobacteriaceae Isolated from an Arctic Soil Sample.</title>
        <authorList>
            <person name="Shivaji S."/>
            <person name="Ara S."/>
            <person name="Prasad S."/>
            <person name="Manasa B.P."/>
            <person name="Begum Z."/>
            <person name="Singh A."/>
            <person name="Kumar Pinnaka A."/>
        </authorList>
    </citation>
    <scope>NUCLEOTIDE SEQUENCE [LARGE SCALE GENOMIC DNA]</scope>
    <source>
        <strain evidence="2 3">MN12-7</strain>
    </source>
</reference>
<dbReference type="EMBL" id="AQPN01000045">
    <property type="protein sequence ID" value="EOR95604.1"/>
    <property type="molecule type" value="Genomic_DNA"/>
</dbReference>
<dbReference type="Proteomes" id="UP000014174">
    <property type="component" value="Unassembled WGS sequence"/>
</dbReference>
<evidence type="ECO:0000313" key="3">
    <source>
        <dbReference type="Proteomes" id="UP000014174"/>
    </source>
</evidence>
<dbReference type="AlphaFoldDB" id="R9H340"/>
<comment type="caution">
    <text evidence="2">The sequence shown here is derived from an EMBL/GenBank/DDBJ whole genome shotgun (WGS) entry which is preliminary data.</text>
</comment>
<keyword evidence="3" id="KW-1185">Reference proteome</keyword>
<evidence type="ECO:0000313" key="2">
    <source>
        <dbReference type="EMBL" id="EOR95604.1"/>
    </source>
</evidence>
<name>R9H340_9SPHI</name>
<keyword evidence="1" id="KW-0732">Signal</keyword>